<keyword evidence="5" id="KW-0378">Hydrolase</keyword>
<protein>
    <recommendedName>
        <fullName evidence="9">Peptidase S54 rhomboid domain-containing protein</fullName>
    </recommendedName>
</protein>
<dbReference type="Pfam" id="PF01694">
    <property type="entry name" value="Rhomboid"/>
    <property type="match status" value="1"/>
</dbReference>
<keyword evidence="4 8" id="KW-0812">Transmembrane</keyword>
<dbReference type="PANTHER" id="PTHR43066:SF1">
    <property type="entry name" value="RHOMBOID PROTEIN 2"/>
    <property type="match status" value="1"/>
</dbReference>
<evidence type="ECO:0000256" key="1">
    <source>
        <dbReference type="ARBA" id="ARBA00004141"/>
    </source>
</evidence>
<evidence type="ECO:0000313" key="10">
    <source>
        <dbReference type="EMBL" id="KAJ0390523.1"/>
    </source>
</evidence>
<evidence type="ECO:0000259" key="9">
    <source>
        <dbReference type="Pfam" id="PF01694"/>
    </source>
</evidence>
<dbReference type="PANTHER" id="PTHR43066">
    <property type="entry name" value="RHOMBOID-RELATED PROTEIN"/>
    <property type="match status" value="1"/>
</dbReference>
<dbReference type="InterPro" id="IPR035952">
    <property type="entry name" value="Rhomboid-like_sf"/>
</dbReference>
<dbReference type="FunFam" id="1.20.1540.10:FF:000008">
    <property type="entry name" value="RHOMBOID-like protein 13"/>
    <property type="match status" value="1"/>
</dbReference>
<keyword evidence="11" id="KW-1185">Reference proteome</keyword>
<evidence type="ECO:0000256" key="4">
    <source>
        <dbReference type="ARBA" id="ARBA00022692"/>
    </source>
</evidence>
<dbReference type="Gene3D" id="1.20.1540.10">
    <property type="entry name" value="Rhomboid-like"/>
    <property type="match status" value="1"/>
</dbReference>
<evidence type="ECO:0000256" key="5">
    <source>
        <dbReference type="ARBA" id="ARBA00022801"/>
    </source>
</evidence>
<gene>
    <name evidence="10" type="ORF">P43SY_011001</name>
</gene>
<dbReference type="GO" id="GO:0004252">
    <property type="term" value="F:serine-type endopeptidase activity"/>
    <property type="evidence" value="ECO:0007669"/>
    <property type="project" value="InterPro"/>
</dbReference>
<dbReference type="GO" id="GO:0016020">
    <property type="term" value="C:membrane"/>
    <property type="evidence" value="ECO:0007669"/>
    <property type="project" value="UniProtKB-SubCell"/>
</dbReference>
<keyword evidence="7 8" id="KW-0472">Membrane</keyword>
<evidence type="ECO:0000256" key="7">
    <source>
        <dbReference type="ARBA" id="ARBA00023136"/>
    </source>
</evidence>
<feature type="transmembrane region" description="Helical" evidence="8">
    <location>
        <begin position="120"/>
        <end position="143"/>
    </location>
</feature>
<dbReference type="AlphaFoldDB" id="A0AAD5L713"/>
<evidence type="ECO:0000256" key="6">
    <source>
        <dbReference type="ARBA" id="ARBA00022989"/>
    </source>
</evidence>
<evidence type="ECO:0000313" key="11">
    <source>
        <dbReference type="Proteomes" id="UP001209570"/>
    </source>
</evidence>
<keyword evidence="6 8" id="KW-1133">Transmembrane helix</keyword>
<reference evidence="10" key="1">
    <citation type="submission" date="2021-12" db="EMBL/GenBank/DDBJ databases">
        <title>Prjna785345.</title>
        <authorList>
            <person name="Rujirawat T."/>
            <person name="Krajaejun T."/>
        </authorList>
    </citation>
    <scope>NUCLEOTIDE SEQUENCE</scope>
    <source>
        <strain evidence="10">Pi057C3</strain>
    </source>
</reference>
<comment type="caution">
    <text evidence="10">The sequence shown here is derived from an EMBL/GenBank/DDBJ whole genome shotgun (WGS) entry which is preliminary data.</text>
</comment>
<proteinExistence type="inferred from homology"/>
<evidence type="ECO:0000256" key="8">
    <source>
        <dbReference type="SAM" id="Phobius"/>
    </source>
</evidence>
<accession>A0AAD5L713</accession>
<dbReference type="SUPFAM" id="SSF144091">
    <property type="entry name" value="Rhomboid-like"/>
    <property type="match status" value="1"/>
</dbReference>
<organism evidence="10 11">
    <name type="scientific">Pythium insidiosum</name>
    <name type="common">Pythiosis disease agent</name>
    <dbReference type="NCBI Taxonomy" id="114742"/>
    <lineage>
        <taxon>Eukaryota</taxon>
        <taxon>Sar</taxon>
        <taxon>Stramenopiles</taxon>
        <taxon>Oomycota</taxon>
        <taxon>Peronosporomycetes</taxon>
        <taxon>Pythiales</taxon>
        <taxon>Pythiaceae</taxon>
        <taxon>Pythium</taxon>
    </lineage>
</organism>
<dbReference type="InterPro" id="IPR022764">
    <property type="entry name" value="Peptidase_S54_rhomboid_dom"/>
</dbReference>
<dbReference type="EMBL" id="JAKCXM010001993">
    <property type="protein sequence ID" value="KAJ0390523.1"/>
    <property type="molecule type" value="Genomic_DNA"/>
</dbReference>
<evidence type="ECO:0000256" key="2">
    <source>
        <dbReference type="ARBA" id="ARBA00009045"/>
    </source>
</evidence>
<evidence type="ECO:0000256" key="3">
    <source>
        <dbReference type="ARBA" id="ARBA00022670"/>
    </source>
</evidence>
<keyword evidence="3" id="KW-0645">Protease</keyword>
<name>A0AAD5L713_PYTIN</name>
<feature type="transmembrane region" description="Helical" evidence="8">
    <location>
        <begin position="197"/>
        <end position="221"/>
    </location>
</feature>
<feature type="domain" description="Peptidase S54 rhomboid" evidence="9">
    <location>
        <begin position="79"/>
        <end position="223"/>
    </location>
</feature>
<comment type="similarity">
    <text evidence="2">Belongs to the peptidase S54 family.</text>
</comment>
<dbReference type="GO" id="GO:0006508">
    <property type="term" value="P:proteolysis"/>
    <property type="evidence" value="ECO:0007669"/>
    <property type="project" value="UniProtKB-KW"/>
</dbReference>
<comment type="subcellular location">
    <subcellularLocation>
        <location evidence="1">Membrane</location>
        <topology evidence="1">Multi-pass membrane protein</topology>
    </subcellularLocation>
</comment>
<dbReference type="Proteomes" id="UP001209570">
    <property type="component" value="Unassembled WGS sequence"/>
</dbReference>
<feature type="transmembrane region" description="Helical" evidence="8">
    <location>
        <begin position="155"/>
        <end position="177"/>
    </location>
</feature>
<sequence>MRRQASHQPGGNAHARARSVALLLMLLQHVRRLDHKPPFTLGLMGIMCGLHYQKLLTPWHFDRFSLSVTLCPDRILYRWELSRLVMSALLHGDDMHLYHNMISFLWKGYHLEHRFGPLRFATIIAILLLLSHGCIVIVSYALSKFAHMHGPLHQCSIGFSAVLFALKVLLNYGSPAITSVYGIQVPTKYAAWLELLVIHFTVPRASFLGHMCGILAGYIFVATRMDNKLFSPVIAWIKRRMNAEARSHASSPRFGRGDSSQAYGNEDDEALARRLQEEEYLAAGVPAHRFAQYEESQARNEDTYTDQQVRFRTSLTQEELRRRRLERFGQ</sequence>